<feature type="transmembrane region" description="Helical" evidence="1">
    <location>
        <begin position="62"/>
        <end position="79"/>
    </location>
</feature>
<comment type="caution">
    <text evidence="2">The sequence shown here is derived from an EMBL/GenBank/DDBJ whole genome shotgun (WGS) entry which is preliminary data.</text>
</comment>
<proteinExistence type="predicted"/>
<evidence type="ECO:0000313" key="3">
    <source>
        <dbReference type="Proteomes" id="UP000265540"/>
    </source>
</evidence>
<evidence type="ECO:0000313" key="2">
    <source>
        <dbReference type="EMBL" id="RJR27477.1"/>
    </source>
</evidence>
<keyword evidence="1" id="KW-0472">Membrane</keyword>
<organism evidence="2 3">
    <name type="scientific">candidate division WWE3 bacterium</name>
    <dbReference type="NCBI Taxonomy" id="2053526"/>
    <lineage>
        <taxon>Bacteria</taxon>
        <taxon>Katanobacteria</taxon>
    </lineage>
</organism>
<sequence length="95" mass="10587">MANKRKAHKKERRLNEAKKAQVKYAGRIVQHEDIHVAASAAVSSNSNSEQVLLPLSEIKRDLIKNLGFALFSIILLVLLKNTGFGADAFSQLFRL</sequence>
<accession>A0A3A4ZKR9</accession>
<evidence type="ECO:0000256" key="1">
    <source>
        <dbReference type="SAM" id="Phobius"/>
    </source>
</evidence>
<dbReference type="Proteomes" id="UP000265540">
    <property type="component" value="Unassembled WGS sequence"/>
</dbReference>
<dbReference type="EMBL" id="QZJF01000011">
    <property type="protein sequence ID" value="RJR27477.1"/>
    <property type="molecule type" value="Genomic_DNA"/>
</dbReference>
<gene>
    <name evidence="2" type="ORF">C4561_02160</name>
</gene>
<keyword evidence="1" id="KW-1133">Transmembrane helix</keyword>
<dbReference type="AlphaFoldDB" id="A0A3A4ZKR9"/>
<reference evidence="2 3" key="1">
    <citation type="journal article" date="2017" name="ISME J.">
        <title>Energy and carbon metabolisms in a deep terrestrial subsurface fluid microbial community.</title>
        <authorList>
            <person name="Momper L."/>
            <person name="Jungbluth S.P."/>
            <person name="Lee M.D."/>
            <person name="Amend J.P."/>
        </authorList>
    </citation>
    <scope>NUCLEOTIDE SEQUENCE [LARGE SCALE GENOMIC DNA]</scope>
    <source>
        <strain evidence="2">SURF_46</strain>
    </source>
</reference>
<keyword evidence="1" id="KW-0812">Transmembrane</keyword>
<protein>
    <submittedName>
        <fullName evidence="2">Uncharacterized protein</fullName>
    </submittedName>
</protein>
<name>A0A3A4ZKR9_UNCKA</name>